<accession>A0A366CZX7</accession>
<keyword evidence="3 5" id="KW-0521">NADP</keyword>
<dbReference type="AlphaFoldDB" id="A0A366CZX7"/>
<evidence type="ECO:0000256" key="2">
    <source>
        <dbReference type="ARBA" id="ARBA00022785"/>
    </source>
</evidence>
<proteinExistence type="inferred from homology"/>
<dbReference type="InterPro" id="IPR029139">
    <property type="entry name" value="QueF_N"/>
</dbReference>
<gene>
    <name evidence="5" type="primary">queF</name>
    <name evidence="7" type="ORF">DFP76_105272</name>
</gene>
<feature type="active site" description="Proton donor" evidence="5">
    <location>
        <position position="186"/>
    </location>
</feature>
<comment type="pathway">
    <text evidence="5">tRNA modification; tRNA-queuosine biosynthesis.</text>
</comment>
<dbReference type="PANTHER" id="PTHR34354:SF1">
    <property type="entry name" value="NADPH-DEPENDENT 7-CYANO-7-DEAZAGUANINE REDUCTASE"/>
    <property type="match status" value="1"/>
</dbReference>
<dbReference type="OrthoDB" id="9789995at2"/>
<feature type="binding site" evidence="5">
    <location>
        <begin position="247"/>
        <end position="248"/>
    </location>
    <ligand>
        <name>NADPH</name>
        <dbReference type="ChEBI" id="CHEBI:57783"/>
    </ligand>
</feature>
<organism evidence="7 8">
    <name type="scientific">Marinomonas aquiplantarum</name>
    <dbReference type="NCBI Taxonomy" id="491951"/>
    <lineage>
        <taxon>Bacteria</taxon>
        <taxon>Pseudomonadati</taxon>
        <taxon>Pseudomonadota</taxon>
        <taxon>Gammaproteobacteria</taxon>
        <taxon>Oceanospirillales</taxon>
        <taxon>Oceanospirillaceae</taxon>
        <taxon>Marinomonas</taxon>
    </lineage>
</organism>
<evidence type="ECO:0000256" key="4">
    <source>
        <dbReference type="ARBA" id="ARBA00023002"/>
    </source>
</evidence>
<dbReference type="SUPFAM" id="SSF55620">
    <property type="entry name" value="Tetrahydrobiopterin biosynthesis enzymes-like"/>
    <property type="match status" value="1"/>
</dbReference>
<dbReference type="EMBL" id="QNRF01000005">
    <property type="protein sequence ID" value="RBO82799.1"/>
    <property type="molecule type" value="Genomic_DNA"/>
</dbReference>
<dbReference type="PIRSF" id="PIRSF004750">
    <property type="entry name" value="Nitrile_oxidored_YqcD_prd"/>
    <property type="match status" value="1"/>
</dbReference>
<comment type="function">
    <text evidence="5">Catalyzes the NADPH-dependent reduction of 7-cyano-7-deazaguanine (preQ0) to 7-aminomethyl-7-deazaguanine (preQ1).</text>
</comment>
<evidence type="ECO:0000256" key="5">
    <source>
        <dbReference type="HAMAP-Rule" id="MF_00817"/>
    </source>
</evidence>
<feature type="binding site" evidence="5">
    <location>
        <begin position="81"/>
        <end position="82"/>
    </location>
    <ligand>
        <name>NADPH</name>
        <dbReference type="ChEBI" id="CHEBI:57783"/>
    </ligand>
</feature>
<keyword evidence="1 5" id="KW-0963">Cytoplasm</keyword>
<dbReference type="InterPro" id="IPR043133">
    <property type="entry name" value="GTP-CH-I_C/QueF"/>
</dbReference>
<dbReference type="NCBIfam" id="TIGR03138">
    <property type="entry name" value="QueF"/>
    <property type="match status" value="1"/>
</dbReference>
<comment type="subunit">
    <text evidence="5">Homodimer.</text>
</comment>
<dbReference type="InterPro" id="IPR029500">
    <property type="entry name" value="QueF"/>
</dbReference>
<comment type="subcellular location">
    <subcellularLocation>
        <location evidence="5">Cytoplasm</location>
    </subcellularLocation>
</comment>
<dbReference type="RefSeq" id="WP_113874744.1">
    <property type="nucleotide sequence ID" value="NZ_QNRF01000005.1"/>
</dbReference>
<dbReference type="HAMAP" id="MF_00817">
    <property type="entry name" value="QueF_type2"/>
    <property type="match status" value="1"/>
</dbReference>
<feature type="binding site" evidence="5">
    <location>
        <begin position="79"/>
        <end position="81"/>
    </location>
    <ligand>
        <name>substrate</name>
    </ligand>
</feature>
<evidence type="ECO:0000256" key="3">
    <source>
        <dbReference type="ARBA" id="ARBA00022857"/>
    </source>
</evidence>
<feature type="active site" description="Thioimide intermediate" evidence="5">
    <location>
        <position position="179"/>
    </location>
</feature>
<evidence type="ECO:0000313" key="7">
    <source>
        <dbReference type="EMBL" id="RBO82799.1"/>
    </source>
</evidence>
<dbReference type="Proteomes" id="UP000252086">
    <property type="component" value="Unassembled WGS sequence"/>
</dbReference>
<comment type="caution">
    <text evidence="7">The sequence shown here is derived from an EMBL/GenBank/DDBJ whole genome shotgun (WGS) entry which is preliminary data.</text>
</comment>
<dbReference type="UniPathway" id="UPA00392"/>
<keyword evidence="8" id="KW-1185">Reference proteome</keyword>
<comment type="catalytic activity">
    <reaction evidence="5">
        <text>7-aminomethyl-7-carbaguanine + 2 NADP(+) = 7-cyano-7-carbaguanine + 2 NADPH + 3 H(+)</text>
        <dbReference type="Rhea" id="RHEA:13409"/>
        <dbReference type="ChEBI" id="CHEBI:15378"/>
        <dbReference type="ChEBI" id="CHEBI:45075"/>
        <dbReference type="ChEBI" id="CHEBI:57783"/>
        <dbReference type="ChEBI" id="CHEBI:58349"/>
        <dbReference type="ChEBI" id="CHEBI:58703"/>
        <dbReference type="EC" id="1.7.1.13"/>
    </reaction>
</comment>
<name>A0A366CZX7_9GAMM</name>
<sequence length="272" mass="31335">MGFLPLGQQTEYVSEYDAGLLYPIARVDKWTEMGIASERLPFYGEDIWNAYELSWLDMNGKPVVAMAEFRLPCESPNIIESKSFKLYLNSLNQMRYESRDQVQDILEKDLSAAAGASVSVAIRDLDAMSSLVVLTPDYCIDDLDVTIENYHPNSDLLQLDKEAGQVEERLVSHLLKSNCPVTNQPDWGSVFIDYRGPKIHHESLLKYIISFREHTDFHEQCVERIFIDIMRHFQPEFLTVYARYVRRGGLDINPYRSTQQGLVLGNDRLSRQ</sequence>
<protein>
    <recommendedName>
        <fullName evidence="5">NADPH-dependent 7-cyano-7-deazaguanine reductase</fullName>
        <ecNumber evidence="5">1.7.1.13</ecNumber>
    </recommendedName>
    <alternativeName>
        <fullName evidence="5">7-cyano-7-carbaguanine reductase</fullName>
    </alternativeName>
    <alternativeName>
        <fullName evidence="5">NADPH-dependent nitrile oxidoreductase</fullName>
    </alternativeName>
    <alternativeName>
        <fullName evidence="5">PreQ(0) reductase</fullName>
    </alternativeName>
</protein>
<dbReference type="Pfam" id="PF14489">
    <property type="entry name" value="QueF"/>
    <property type="match status" value="1"/>
</dbReference>
<dbReference type="GO" id="GO:0005737">
    <property type="term" value="C:cytoplasm"/>
    <property type="evidence" value="ECO:0007669"/>
    <property type="project" value="UniProtKB-SubCell"/>
</dbReference>
<dbReference type="InterPro" id="IPR016428">
    <property type="entry name" value="QueF_type2"/>
</dbReference>
<reference evidence="7 8" key="1">
    <citation type="submission" date="2018-06" db="EMBL/GenBank/DDBJ databases">
        <title>Genomic Encyclopedia of Type Strains, Phase III (KMG-III): the genomes of soil and plant-associated and newly described type strains.</title>
        <authorList>
            <person name="Whitman W."/>
        </authorList>
    </citation>
    <scope>NUCLEOTIDE SEQUENCE [LARGE SCALE GENOMIC DNA]</scope>
    <source>
        <strain evidence="7 8">CECT 7732</strain>
    </source>
</reference>
<evidence type="ECO:0000259" key="6">
    <source>
        <dbReference type="Pfam" id="PF14819"/>
    </source>
</evidence>
<comment type="similarity">
    <text evidence="5">Belongs to the GTP cyclohydrolase I family. QueF type 2 subfamily.</text>
</comment>
<keyword evidence="2 5" id="KW-0671">Queuosine biosynthesis</keyword>
<feature type="binding site" evidence="5">
    <location>
        <begin position="218"/>
        <end position="219"/>
    </location>
    <ligand>
        <name>substrate</name>
    </ligand>
</feature>
<dbReference type="GO" id="GO:0033739">
    <property type="term" value="F:preQ1 synthase activity"/>
    <property type="evidence" value="ECO:0007669"/>
    <property type="project" value="UniProtKB-UniRule"/>
</dbReference>
<evidence type="ECO:0000313" key="8">
    <source>
        <dbReference type="Proteomes" id="UP000252086"/>
    </source>
</evidence>
<dbReference type="Pfam" id="PF14819">
    <property type="entry name" value="QueF_N"/>
    <property type="match status" value="1"/>
</dbReference>
<dbReference type="EC" id="1.7.1.13" evidence="5"/>
<dbReference type="PANTHER" id="PTHR34354">
    <property type="entry name" value="NADPH-DEPENDENT 7-CYANO-7-DEAZAGUANINE REDUCTASE"/>
    <property type="match status" value="1"/>
</dbReference>
<evidence type="ECO:0000256" key="1">
    <source>
        <dbReference type="ARBA" id="ARBA00022490"/>
    </source>
</evidence>
<dbReference type="InterPro" id="IPR050084">
    <property type="entry name" value="NADPH_dep_7-cyano-7-deazaG_red"/>
</dbReference>
<keyword evidence="4 5" id="KW-0560">Oxidoreductase</keyword>
<dbReference type="GO" id="GO:0008616">
    <property type="term" value="P:tRNA queuosine(34) biosynthetic process"/>
    <property type="evidence" value="ECO:0007669"/>
    <property type="project" value="UniProtKB-UniRule"/>
</dbReference>
<feature type="domain" description="NADPH-dependent 7-cyano-7-deazaguanine reductase N-terminal" evidence="6">
    <location>
        <begin position="12"/>
        <end position="122"/>
    </location>
</feature>
<dbReference type="Gene3D" id="3.30.1130.10">
    <property type="match status" value="2"/>
</dbReference>